<dbReference type="GO" id="GO:0006814">
    <property type="term" value="P:sodium ion transport"/>
    <property type="evidence" value="ECO:0007669"/>
    <property type="project" value="InterPro"/>
</dbReference>
<comment type="similarity">
    <text evidence="2 7">Belongs to the X(+)/potassium ATPases subunit beta family.</text>
</comment>
<evidence type="ECO:0000256" key="1">
    <source>
        <dbReference type="ARBA" id="ARBA00004606"/>
    </source>
</evidence>
<dbReference type="FunFam" id="2.60.40.1660:FF:000001">
    <property type="entry name" value="Sodium/potassium-transporting ATPase subunit beta"/>
    <property type="match status" value="1"/>
</dbReference>
<sequence length="323" mass="37239">MATNDTSGASKEHHTNQLQTLRNKDEERHQLDAEEEQKNEETMGKKTRGERIKEFKTFIWNPETRECLGRSGKSWSLILLFYIVLYTFLAGMFILYMYAVLIMLSPYTPRYRDRVAPPGVTIRPYIKQAYNIAFRVSEPSSWQPYVDNLELFLKEYDDKVQETRNVPCTPGAYFVQDSDEAAVKKACQFKRSQLMKCSGVQDQTFGYSQGQPCILLKMNRIIGYQPGYGTPITVSCKIQKGEQSHLQSLDFFPSETFDPMYFPYYGKLTHVNYTQPVVAIHFTGITRNQTLDLQCQLNGKGIINTVNNDRFLGRIIFTLTVNS</sequence>
<keyword evidence="4" id="KW-0735">Signal-anchor</keyword>
<evidence type="ECO:0000256" key="6">
    <source>
        <dbReference type="ARBA" id="ARBA00023136"/>
    </source>
</evidence>
<protein>
    <recommendedName>
        <fullName evidence="7">Sodium/potassium-transporting ATPase subunit beta</fullName>
    </recommendedName>
</protein>
<dbReference type="CTD" id="23439"/>
<dbReference type="InterPro" id="IPR038702">
    <property type="entry name" value="Na/K_ATPase_sub_beta_sf"/>
</dbReference>
<dbReference type="GO" id="GO:0005637">
    <property type="term" value="C:nuclear inner membrane"/>
    <property type="evidence" value="ECO:0007669"/>
    <property type="project" value="TreeGrafter"/>
</dbReference>
<organism evidence="9 10">
    <name type="scientific">Notechis scutatus</name>
    <name type="common">mainland tiger snake</name>
    <dbReference type="NCBI Taxonomy" id="8663"/>
    <lineage>
        <taxon>Eukaryota</taxon>
        <taxon>Metazoa</taxon>
        <taxon>Chordata</taxon>
        <taxon>Craniata</taxon>
        <taxon>Vertebrata</taxon>
        <taxon>Euteleostomi</taxon>
        <taxon>Lepidosauria</taxon>
        <taxon>Squamata</taxon>
        <taxon>Bifurcata</taxon>
        <taxon>Unidentata</taxon>
        <taxon>Episquamata</taxon>
        <taxon>Toxicofera</taxon>
        <taxon>Serpentes</taxon>
        <taxon>Colubroidea</taxon>
        <taxon>Elapidae</taxon>
        <taxon>Hydrophiinae</taxon>
        <taxon>Notechis</taxon>
    </lineage>
</organism>
<evidence type="ECO:0000256" key="7">
    <source>
        <dbReference type="RuleBase" id="RU362099"/>
    </source>
</evidence>
<proteinExistence type="inferred from homology"/>
<keyword evidence="7" id="KW-0813">Transport</keyword>
<dbReference type="RefSeq" id="XP_026530573.1">
    <property type="nucleotide sequence ID" value="XM_026674788.1"/>
</dbReference>
<feature type="region of interest" description="Disordered" evidence="8">
    <location>
        <begin position="1"/>
        <end position="48"/>
    </location>
</feature>
<gene>
    <name evidence="10" type="primary">ATP1B4</name>
</gene>
<dbReference type="GO" id="GO:0005890">
    <property type="term" value="C:sodium:potassium-exchanging ATPase complex"/>
    <property type="evidence" value="ECO:0007669"/>
    <property type="project" value="InterPro"/>
</dbReference>
<dbReference type="GO" id="GO:0006813">
    <property type="term" value="P:potassium ion transport"/>
    <property type="evidence" value="ECO:0007669"/>
    <property type="project" value="InterPro"/>
</dbReference>
<reference evidence="10" key="1">
    <citation type="submission" date="2025-08" db="UniProtKB">
        <authorList>
            <consortium name="RefSeq"/>
        </authorList>
    </citation>
    <scope>IDENTIFICATION</scope>
</reference>
<feature type="compositionally biased region" description="Basic and acidic residues" evidence="8">
    <location>
        <begin position="39"/>
        <end position="48"/>
    </location>
</feature>
<dbReference type="AlphaFoldDB" id="A0A6J1UQ07"/>
<evidence type="ECO:0000256" key="2">
    <source>
        <dbReference type="ARBA" id="ARBA00005876"/>
    </source>
</evidence>
<feature type="compositionally biased region" description="Basic and acidic residues" evidence="8">
    <location>
        <begin position="22"/>
        <end position="32"/>
    </location>
</feature>
<evidence type="ECO:0000256" key="3">
    <source>
        <dbReference type="ARBA" id="ARBA00022692"/>
    </source>
</evidence>
<dbReference type="Pfam" id="PF00287">
    <property type="entry name" value="Na_K-ATPase"/>
    <property type="match status" value="1"/>
</dbReference>
<dbReference type="GO" id="GO:0006355">
    <property type="term" value="P:regulation of DNA-templated transcription"/>
    <property type="evidence" value="ECO:0007669"/>
    <property type="project" value="TreeGrafter"/>
</dbReference>
<dbReference type="NCBIfam" id="TIGR01107">
    <property type="entry name" value="Na_K_ATPase_bet"/>
    <property type="match status" value="1"/>
</dbReference>
<keyword evidence="5 7" id="KW-1133">Transmembrane helix</keyword>
<feature type="transmembrane region" description="Helical" evidence="7">
    <location>
        <begin position="79"/>
        <end position="104"/>
    </location>
</feature>
<accession>A0A6J1UQ07</accession>
<dbReference type="PANTHER" id="PTHR11523:SF12">
    <property type="entry name" value="PROTEIN ATP1B4"/>
    <property type="match status" value="1"/>
</dbReference>
<dbReference type="Proteomes" id="UP000504612">
    <property type="component" value="Unplaced"/>
</dbReference>
<evidence type="ECO:0000313" key="9">
    <source>
        <dbReference type="Proteomes" id="UP000504612"/>
    </source>
</evidence>
<evidence type="ECO:0000256" key="4">
    <source>
        <dbReference type="ARBA" id="ARBA00022968"/>
    </source>
</evidence>
<dbReference type="GeneID" id="113416742"/>
<evidence type="ECO:0000256" key="8">
    <source>
        <dbReference type="SAM" id="MobiDB-lite"/>
    </source>
</evidence>
<dbReference type="PROSITE" id="PS00391">
    <property type="entry name" value="ATPASE_NA_K_BETA_2"/>
    <property type="match status" value="1"/>
</dbReference>
<evidence type="ECO:0000313" key="10">
    <source>
        <dbReference type="RefSeq" id="XP_026530573.1"/>
    </source>
</evidence>
<dbReference type="PANTHER" id="PTHR11523">
    <property type="entry name" value="SODIUM/POTASSIUM-DEPENDENT ATPASE BETA SUBUNIT"/>
    <property type="match status" value="1"/>
</dbReference>
<comment type="subcellular location">
    <subcellularLocation>
        <location evidence="1">Membrane</location>
        <topology evidence="1">Single-pass type II membrane protein</topology>
    </subcellularLocation>
</comment>
<keyword evidence="7" id="KW-0406">Ion transport</keyword>
<keyword evidence="6 7" id="KW-0472">Membrane</keyword>
<keyword evidence="3 7" id="KW-0812">Transmembrane</keyword>
<keyword evidence="9" id="KW-1185">Reference proteome</keyword>
<dbReference type="KEGG" id="nss:113416742"/>
<dbReference type="Gene3D" id="2.60.40.1660">
    <property type="entry name" value="Na, k-atpase alpha subunit"/>
    <property type="match status" value="1"/>
</dbReference>
<name>A0A6J1UQ07_9SAUR</name>
<dbReference type="Gene3D" id="1.20.5.170">
    <property type="match status" value="1"/>
</dbReference>
<comment type="function">
    <text evidence="7">This is the non-catalytic component of the active enzyme, which catalyzes the hydrolysis of ATP coupled with the exchange of Na(+) and K(+) ions across the plasma membrane.</text>
</comment>
<dbReference type="InterPro" id="IPR000402">
    <property type="entry name" value="Na/K_ATPase_sub_beta"/>
</dbReference>
<evidence type="ECO:0000256" key="5">
    <source>
        <dbReference type="ARBA" id="ARBA00022989"/>
    </source>
</evidence>